<keyword evidence="1" id="KW-0812">Transmembrane</keyword>
<accession>A0A1I3Y5F8</accession>
<dbReference type="InterPro" id="IPR002656">
    <property type="entry name" value="Acyl_transf_3_dom"/>
</dbReference>
<dbReference type="AlphaFoldDB" id="A0A1I3Y5F8"/>
<evidence type="ECO:0000313" key="4">
    <source>
        <dbReference type="Proteomes" id="UP000198804"/>
    </source>
</evidence>
<keyword evidence="4" id="KW-1185">Reference proteome</keyword>
<protein>
    <submittedName>
        <fullName evidence="3">Peptidoglycan/LPS O-acetylase OafA/YrhL, contains acyltransferase and SGNH-hydrolase domains</fullName>
    </submittedName>
</protein>
<feature type="transmembrane region" description="Helical" evidence="1">
    <location>
        <begin position="98"/>
        <end position="118"/>
    </location>
</feature>
<dbReference type="STRING" id="414703.SAMN04488125_10159"/>
<dbReference type="EMBL" id="FOSV01000001">
    <property type="protein sequence ID" value="SFK27187.1"/>
    <property type="molecule type" value="Genomic_DNA"/>
</dbReference>
<dbReference type="GO" id="GO:0016020">
    <property type="term" value="C:membrane"/>
    <property type="evidence" value="ECO:0007669"/>
    <property type="project" value="TreeGrafter"/>
</dbReference>
<feature type="transmembrane region" description="Helical" evidence="1">
    <location>
        <begin position="238"/>
        <end position="256"/>
    </location>
</feature>
<sequence length="361" mass="38587">MKALLAGSTVAEALARPHNGFAILRLALALMVVVSHAVSVVTGRVEDEPLVHLTGFSLGEHAVNGFFAVSGFLVTMSFDRRGWRDYVVARSLRILPGLVAATLVVGLGLGAAMTHLPLAEYVASPDLWRFVRGTLLSFKSHASLPGVFETNPIRSPLGTVWTLKYETICYAAVLVIGLLGLLRRRWAVPLLAAGLALALAWIEATSPAMPKGVETALRLPLIFACGACLYLWRDRVRLGGWTCLGVVLAVLLQPYAPARTLLFLTESAAAIWLAFLPPLARPALDPKADLSYGVYLYGWPVQQSLHALLPAVSASALLAPAVLLTLIVAAASWYAVEKPALRLKARAMGRHTLGTIEPAGP</sequence>
<dbReference type="PANTHER" id="PTHR23028:SF53">
    <property type="entry name" value="ACYL_TRANSF_3 DOMAIN-CONTAINING PROTEIN"/>
    <property type="match status" value="1"/>
</dbReference>
<proteinExistence type="predicted"/>
<keyword evidence="1" id="KW-0472">Membrane</keyword>
<dbReference type="OrthoDB" id="9767863at2"/>
<name>A0A1I3Y5F8_9HYPH</name>
<feature type="transmembrane region" description="Helical" evidence="1">
    <location>
        <begin position="216"/>
        <end position="232"/>
    </location>
</feature>
<feature type="transmembrane region" description="Helical" evidence="1">
    <location>
        <begin position="61"/>
        <end position="78"/>
    </location>
</feature>
<dbReference type="Pfam" id="PF01757">
    <property type="entry name" value="Acyl_transf_3"/>
    <property type="match status" value="1"/>
</dbReference>
<dbReference type="Proteomes" id="UP000198804">
    <property type="component" value="Unassembled WGS sequence"/>
</dbReference>
<reference evidence="4" key="1">
    <citation type="submission" date="2016-10" db="EMBL/GenBank/DDBJ databases">
        <authorList>
            <person name="Varghese N."/>
            <person name="Submissions S."/>
        </authorList>
    </citation>
    <scope>NUCLEOTIDE SEQUENCE [LARGE SCALE GENOMIC DNA]</scope>
    <source>
        <strain evidence="4">CGMCC 1.6474</strain>
    </source>
</reference>
<dbReference type="GO" id="GO:0000271">
    <property type="term" value="P:polysaccharide biosynthetic process"/>
    <property type="evidence" value="ECO:0007669"/>
    <property type="project" value="TreeGrafter"/>
</dbReference>
<evidence type="ECO:0000259" key="2">
    <source>
        <dbReference type="Pfam" id="PF01757"/>
    </source>
</evidence>
<feature type="domain" description="Acyltransferase 3" evidence="2">
    <location>
        <begin position="23"/>
        <end position="331"/>
    </location>
</feature>
<keyword evidence="1" id="KW-1133">Transmembrane helix</keyword>
<dbReference type="GO" id="GO:0016787">
    <property type="term" value="F:hydrolase activity"/>
    <property type="evidence" value="ECO:0007669"/>
    <property type="project" value="UniProtKB-KW"/>
</dbReference>
<feature type="transmembrane region" description="Helical" evidence="1">
    <location>
        <begin position="307"/>
        <end position="336"/>
    </location>
</feature>
<dbReference type="PANTHER" id="PTHR23028">
    <property type="entry name" value="ACETYLTRANSFERASE"/>
    <property type="match status" value="1"/>
</dbReference>
<dbReference type="RefSeq" id="WP_091940820.1">
    <property type="nucleotide sequence ID" value="NZ_FOSV01000001.1"/>
</dbReference>
<evidence type="ECO:0000313" key="3">
    <source>
        <dbReference type="EMBL" id="SFK27187.1"/>
    </source>
</evidence>
<feature type="transmembrane region" description="Helical" evidence="1">
    <location>
        <begin position="186"/>
        <end position="204"/>
    </location>
</feature>
<keyword evidence="3" id="KW-0808">Transferase</keyword>
<organism evidence="3 4">
    <name type="scientific">Methylorubrum salsuginis</name>
    <dbReference type="NCBI Taxonomy" id="414703"/>
    <lineage>
        <taxon>Bacteria</taxon>
        <taxon>Pseudomonadati</taxon>
        <taxon>Pseudomonadota</taxon>
        <taxon>Alphaproteobacteria</taxon>
        <taxon>Hyphomicrobiales</taxon>
        <taxon>Methylobacteriaceae</taxon>
        <taxon>Methylorubrum</taxon>
    </lineage>
</organism>
<gene>
    <name evidence="3" type="ORF">SAMN04488125_10159</name>
</gene>
<keyword evidence="3" id="KW-0378">Hydrolase</keyword>
<dbReference type="GO" id="GO:0016747">
    <property type="term" value="F:acyltransferase activity, transferring groups other than amino-acyl groups"/>
    <property type="evidence" value="ECO:0007669"/>
    <property type="project" value="InterPro"/>
</dbReference>
<dbReference type="InterPro" id="IPR050879">
    <property type="entry name" value="Acyltransferase_3"/>
</dbReference>
<feature type="transmembrane region" description="Helical" evidence="1">
    <location>
        <begin position="21"/>
        <end position="41"/>
    </location>
</feature>
<evidence type="ECO:0000256" key="1">
    <source>
        <dbReference type="SAM" id="Phobius"/>
    </source>
</evidence>
<keyword evidence="3" id="KW-0012">Acyltransferase</keyword>